<dbReference type="RefSeq" id="WP_344836886.1">
    <property type="nucleotide sequence ID" value="NZ_BAABAA010000001.1"/>
</dbReference>
<dbReference type="Proteomes" id="UP001501222">
    <property type="component" value="Unassembled WGS sequence"/>
</dbReference>
<keyword evidence="4" id="KW-1185">Reference proteome</keyword>
<protein>
    <recommendedName>
        <fullName evidence="2">Glycoside hydrolase 123 catalytic domain-containing protein</fullName>
    </recommendedName>
</protein>
<feature type="chain" id="PRO_5045120447" description="Glycoside hydrolase 123 catalytic domain-containing protein" evidence="1">
    <location>
        <begin position="20"/>
        <end position="590"/>
    </location>
</feature>
<reference evidence="4" key="1">
    <citation type="journal article" date="2019" name="Int. J. Syst. Evol. Microbiol.">
        <title>The Global Catalogue of Microorganisms (GCM) 10K type strain sequencing project: providing services to taxonomists for standard genome sequencing and annotation.</title>
        <authorList>
            <consortium name="The Broad Institute Genomics Platform"/>
            <consortium name="The Broad Institute Genome Sequencing Center for Infectious Disease"/>
            <person name="Wu L."/>
            <person name="Ma J."/>
        </authorList>
    </citation>
    <scope>NUCLEOTIDE SEQUENCE [LARGE SCALE GENOMIC DNA]</scope>
    <source>
        <strain evidence="4">JCM 16928</strain>
    </source>
</reference>
<comment type="caution">
    <text evidence="3">The sequence shown here is derived from an EMBL/GenBank/DDBJ whole genome shotgun (WGS) entry which is preliminary data.</text>
</comment>
<feature type="domain" description="Glycoside hydrolase 123 catalytic" evidence="2">
    <location>
        <begin position="340"/>
        <end position="537"/>
    </location>
</feature>
<evidence type="ECO:0000313" key="3">
    <source>
        <dbReference type="EMBL" id="GAA3540739.1"/>
    </source>
</evidence>
<dbReference type="Pfam" id="PF13320">
    <property type="entry name" value="GH123_cat"/>
    <property type="match status" value="1"/>
</dbReference>
<dbReference type="InterPro" id="IPR025150">
    <property type="entry name" value="GH123_cat"/>
</dbReference>
<name>A0ABP6VSX3_9ACTN</name>
<proteinExistence type="predicted"/>
<evidence type="ECO:0000259" key="2">
    <source>
        <dbReference type="Pfam" id="PF13320"/>
    </source>
</evidence>
<organism evidence="3 4">
    <name type="scientific">Kribbella ginsengisoli</name>
    <dbReference type="NCBI Taxonomy" id="363865"/>
    <lineage>
        <taxon>Bacteria</taxon>
        <taxon>Bacillati</taxon>
        <taxon>Actinomycetota</taxon>
        <taxon>Actinomycetes</taxon>
        <taxon>Propionibacteriales</taxon>
        <taxon>Kribbellaceae</taxon>
        <taxon>Kribbella</taxon>
    </lineage>
</organism>
<sequence>MTRLALSRRSLFAASLSAAVPLVVKPHAKPLAALWAVSDGEKVEADDLANPHKRRNSAWDGHTARTFGARNEVVAFQLVAEAGAAGIGALSVRLPILRQVGGSGVIRYAPPVADPTDTVGRQIQVFSERYMTIAERSNADWIYLRDSPAEPPDPLGPKPVQLVPENAAQGGFPLAVPAARNQAFWFDIYIPRRAPAGVYRGRIEVRADDQVRMVPVELTVFPFTLPDENSIDAMFYFESSQVELRYGRNLDPVFHRFAHRHRVEFVDAYDIATATAARSRFTGTDFTKSNGYEGPGEGVGNTLIPHTFYGPEPDFDTPEKAKANAPLWTDWLSKNLPGKKTFVYMPDEPSAEDYDYIRSLSSAVRASGAPLPIFTTHAYDAALDGPDKAIDIWATVADLYDSKAAATLRKDGRDMWFYNGQRPNVGSVVIESPATDPRANLWAAFKHNVSTYFYWHTNHWRHNRQVLPGRERNQNVWLDPVTFYNKRGWWANGDGVLMYPGEDLIYPDQDRGIAGPISTIQLANFRRGIQDHLYLTMARNLGLHHLADQTVDQIVPAVLDEAGPSVSYPQQANPYEQARLKLAQAIAARS</sequence>
<evidence type="ECO:0000256" key="1">
    <source>
        <dbReference type="SAM" id="SignalP"/>
    </source>
</evidence>
<dbReference type="EMBL" id="BAABAA010000001">
    <property type="protein sequence ID" value="GAA3540739.1"/>
    <property type="molecule type" value="Genomic_DNA"/>
</dbReference>
<accession>A0ABP6VSX3</accession>
<feature type="signal peptide" evidence="1">
    <location>
        <begin position="1"/>
        <end position="19"/>
    </location>
</feature>
<gene>
    <name evidence="3" type="ORF">GCM10022235_05350</name>
</gene>
<evidence type="ECO:0000313" key="4">
    <source>
        <dbReference type="Proteomes" id="UP001501222"/>
    </source>
</evidence>
<keyword evidence="1" id="KW-0732">Signal</keyword>